<reference evidence="1 2" key="1">
    <citation type="submission" date="2020-07" db="EMBL/GenBank/DDBJ databases">
        <title>Genomic Encyclopedia of Type Strains, Phase IV (KMG-V): Genome sequencing to study the core and pangenomes of soil and plant-associated prokaryotes.</title>
        <authorList>
            <person name="Whitman W."/>
        </authorList>
    </citation>
    <scope>NUCLEOTIDE SEQUENCE [LARGE SCALE GENOMIC DNA]</scope>
    <source>
        <strain evidence="1 2">AN3</strain>
    </source>
</reference>
<dbReference type="AlphaFoldDB" id="A0A839EA44"/>
<organism evidence="1 2">
    <name type="scientific">Phyllobacterium myrsinacearum</name>
    <dbReference type="NCBI Taxonomy" id="28101"/>
    <lineage>
        <taxon>Bacteria</taxon>
        <taxon>Pseudomonadati</taxon>
        <taxon>Pseudomonadota</taxon>
        <taxon>Alphaproteobacteria</taxon>
        <taxon>Hyphomicrobiales</taxon>
        <taxon>Phyllobacteriaceae</taxon>
        <taxon>Phyllobacterium</taxon>
    </lineage>
</organism>
<evidence type="ECO:0000313" key="1">
    <source>
        <dbReference type="EMBL" id="MBA8876751.1"/>
    </source>
</evidence>
<keyword evidence="2" id="KW-1185">Reference proteome</keyword>
<dbReference type="EMBL" id="JACGXN010000001">
    <property type="protein sequence ID" value="MBA8876751.1"/>
    <property type="molecule type" value="Genomic_DNA"/>
</dbReference>
<dbReference type="Proteomes" id="UP000549052">
    <property type="component" value="Unassembled WGS sequence"/>
</dbReference>
<name>A0A839EA44_9HYPH</name>
<proteinExistence type="predicted"/>
<evidence type="ECO:0000313" key="2">
    <source>
        <dbReference type="Proteomes" id="UP000549052"/>
    </source>
</evidence>
<gene>
    <name evidence="1" type="ORF">FHW16_000433</name>
</gene>
<accession>A0A839EA44</accession>
<sequence>MRAKITYVDPQNYKSKIVVQAYGRSEPAQAHLLATMRRIRRRMRMKLLVLNRA</sequence>
<comment type="caution">
    <text evidence="1">The sequence shown here is derived from an EMBL/GenBank/DDBJ whole genome shotgun (WGS) entry which is preliminary data.</text>
</comment>
<protein>
    <submittedName>
        <fullName evidence="1">Uncharacterized protein</fullName>
    </submittedName>
</protein>